<dbReference type="PANTHER" id="PTHR42879:SF2">
    <property type="entry name" value="3-OXOACYL-[ACYL-CARRIER-PROTEIN] REDUCTASE FABG"/>
    <property type="match status" value="1"/>
</dbReference>
<dbReference type="Gene3D" id="3.40.50.720">
    <property type="entry name" value="NAD(P)-binding Rossmann-like Domain"/>
    <property type="match status" value="2"/>
</dbReference>
<evidence type="ECO:0000256" key="3">
    <source>
        <dbReference type="ARBA" id="ARBA00022512"/>
    </source>
</evidence>
<evidence type="ECO:0000256" key="1">
    <source>
        <dbReference type="ARBA" id="ARBA00004191"/>
    </source>
</evidence>
<protein>
    <recommendedName>
        <fullName evidence="4">3-oxoacyl-[acyl-carrier-protein] reductase MabA</fullName>
    </recommendedName>
</protein>
<keyword evidence="3" id="KW-0134">Cell wall</keyword>
<dbReference type="InterPro" id="IPR036291">
    <property type="entry name" value="NAD(P)-bd_dom_sf"/>
</dbReference>
<dbReference type="SUPFAM" id="SSF51735">
    <property type="entry name" value="NAD(P)-binding Rossmann-fold domains"/>
    <property type="match status" value="1"/>
</dbReference>
<evidence type="ECO:0000313" key="6">
    <source>
        <dbReference type="EMBL" id="RDI65902.1"/>
    </source>
</evidence>
<dbReference type="STRING" id="1210086.GCA_001613105_03107"/>
<gene>
    <name evidence="6" type="ORF">DFR76_105220</name>
</gene>
<comment type="similarity">
    <text evidence="2">Belongs to the short-chain dehydrogenases/reductases (SDR) family.</text>
</comment>
<keyword evidence="3" id="KW-0964">Secreted</keyword>
<dbReference type="GO" id="GO:0004316">
    <property type="term" value="F:3-oxoacyl-[acyl-carrier-protein] reductase (NADPH) activity"/>
    <property type="evidence" value="ECO:0007669"/>
    <property type="project" value="UniProtKB-EC"/>
</dbReference>
<reference evidence="6 7" key="1">
    <citation type="submission" date="2018-07" db="EMBL/GenBank/DDBJ databases">
        <title>Genomic Encyclopedia of Type Strains, Phase IV (KMG-IV): sequencing the most valuable type-strain genomes for metagenomic binning, comparative biology and taxonomic classification.</title>
        <authorList>
            <person name="Goeker M."/>
        </authorList>
    </citation>
    <scope>NUCLEOTIDE SEQUENCE [LARGE SCALE GENOMIC DNA]</scope>
    <source>
        <strain evidence="6 7">DSM 44290</strain>
    </source>
</reference>
<comment type="catalytic activity">
    <reaction evidence="5">
        <text>a (3R)-hydroxyacyl-[ACP] + NADP(+) = a 3-oxoacyl-[ACP] + NADPH + H(+)</text>
        <dbReference type="Rhea" id="RHEA:17397"/>
        <dbReference type="Rhea" id="RHEA-COMP:9916"/>
        <dbReference type="Rhea" id="RHEA-COMP:9945"/>
        <dbReference type="ChEBI" id="CHEBI:15378"/>
        <dbReference type="ChEBI" id="CHEBI:57783"/>
        <dbReference type="ChEBI" id="CHEBI:58349"/>
        <dbReference type="ChEBI" id="CHEBI:78776"/>
        <dbReference type="ChEBI" id="CHEBI:78827"/>
        <dbReference type="EC" id="1.1.1.100"/>
    </reaction>
    <physiologicalReaction direction="right-to-left" evidence="5">
        <dbReference type="Rhea" id="RHEA:17399"/>
    </physiologicalReaction>
</comment>
<evidence type="ECO:0000256" key="2">
    <source>
        <dbReference type="ARBA" id="ARBA00006484"/>
    </source>
</evidence>
<comment type="subcellular location">
    <subcellularLocation>
        <location evidence="1">Secreted</location>
        <location evidence="1">Cell wall</location>
    </subcellularLocation>
</comment>
<dbReference type="InterPro" id="IPR002347">
    <property type="entry name" value="SDR_fam"/>
</dbReference>
<evidence type="ECO:0000313" key="7">
    <source>
        <dbReference type="Proteomes" id="UP000254869"/>
    </source>
</evidence>
<evidence type="ECO:0000256" key="4">
    <source>
        <dbReference type="ARBA" id="ARBA00040781"/>
    </source>
</evidence>
<accession>A0A370I594</accession>
<comment type="caution">
    <text evidence="6">The sequence shown here is derived from an EMBL/GenBank/DDBJ whole genome shotgun (WGS) entry which is preliminary data.</text>
</comment>
<name>A0A370I594_9NOCA</name>
<dbReference type="InterPro" id="IPR050259">
    <property type="entry name" value="SDR"/>
</dbReference>
<dbReference type="AlphaFoldDB" id="A0A370I594"/>
<evidence type="ECO:0000256" key="5">
    <source>
        <dbReference type="ARBA" id="ARBA00047400"/>
    </source>
</evidence>
<keyword evidence="7" id="KW-1185">Reference proteome</keyword>
<dbReference type="EMBL" id="QQBC01000005">
    <property type="protein sequence ID" value="RDI65902.1"/>
    <property type="molecule type" value="Genomic_DNA"/>
</dbReference>
<dbReference type="Proteomes" id="UP000254869">
    <property type="component" value="Unassembled WGS sequence"/>
</dbReference>
<dbReference type="Pfam" id="PF00106">
    <property type="entry name" value="adh_short"/>
    <property type="match status" value="1"/>
</dbReference>
<sequence length="136" mass="14115">MVVGSAGGVGREIALRLAEDGYSVVVCGRDGASVRETRQLIEWVGGRAVDVVVDLADSVAVDRLITEVFRLLAGEYGPRGVRINSVDLHGGGEPGAIAEAVRFLVSPRAAYVQGAVLTMSAGADVAESHDYSSACK</sequence>
<organism evidence="6 7">
    <name type="scientific">Nocardia pseudobrasiliensis</name>
    <dbReference type="NCBI Taxonomy" id="45979"/>
    <lineage>
        <taxon>Bacteria</taxon>
        <taxon>Bacillati</taxon>
        <taxon>Actinomycetota</taxon>
        <taxon>Actinomycetes</taxon>
        <taxon>Mycobacteriales</taxon>
        <taxon>Nocardiaceae</taxon>
        <taxon>Nocardia</taxon>
    </lineage>
</organism>
<dbReference type="PANTHER" id="PTHR42879">
    <property type="entry name" value="3-OXOACYL-(ACYL-CARRIER-PROTEIN) REDUCTASE"/>
    <property type="match status" value="1"/>
</dbReference>
<proteinExistence type="inferred from homology"/>